<gene>
    <name evidence="2" type="ORF">ILEXP_LOCUS86</name>
</gene>
<sequence length="86" mass="9415">MLLEELMHIQVVHSFGWLLLLGLSSEAGKYLERRCCIVLGFGLLATRGYGQQMSKIGNQVGPFCKSTGLQCDSGKLGKAMLLDQLL</sequence>
<dbReference type="Proteomes" id="UP001642360">
    <property type="component" value="Unassembled WGS sequence"/>
</dbReference>
<dbReference type="EMBL" id="CAUOFW020000001">
    <property type="protein sequence ID" value="CAK9133211.1"/>
    <property type="molecule type" value="Genomic_DNA"/>
</dbReference>
<feature type="chain" id="PRO_5044843799" evidence="1">
    <location>
        <begin position="28"/>
        <end position="86"/>
    </location>
</feature>
<name>A0ABC8QLV6_9AQUA</name>
<reference evidence="2 3" key="1">
    <citation type="submission" date="2024-02" db="EMBL/GenBank/DDBJ databases">
        <authorList>
            <person name="Vignale AGUSTIN F."/>
            <person name="Sosa J E."/>
            <person name="Modenutti C."/>
        </authorList>
    </citation>
    <scope>NUCLEOTIDE SEQUENCE [LARGE SCALE GENOMIC DNA]</scope>
</reference>
<organism evidence="2 3">
    <name type="scientific">Ilex paraguariensis</name>
    <name type="common">yerba mate</name>
    <dbReference type="NCBI Taxonomy" id="185542"/>
    <lineage>
        <taxon>Eukaryota</taxon>
        <taxon>Viridiplantae</taxon>
        <taxon>Streptophyta</taxon>
        <taxon>Embryophyta</taxon>
        <taxon>Tracheophyta</taxon>
        <taxon>Spermatophyta</taxon>
        <taxon>Magnoliopsida</taxon>
        <taxon>eudicotyledons</taxon>
        <taxon>Gunneridae</taxon>
        <taxon>Pentapetalae</taxon>
        <taxon>asterids</taxon>
        <taxon>campanulids</taxon>
        <taxon>Aquifoliales</taxon>
        <taxon>Aquifoliaceae</taxon>
        <taxon>Ilex</taxon>
    </lineage>
</organism>
<feature type="signal peptide" evidence="1">
    <location>
        <begin position="1"/>
        <end position="27"/>
    </location>
</feature>
<evidence type="ECO:0000256" key="1">
    <source>
        <dbReference type="SAM" id="SignalP"/>
    </source>
</evidence>
<keyword evidence="1" id="KW-0732">Signal</keyword>
<evidence type="ECO:0000313" key="3">
    <source>
        <dbReference type="Proteomes" id="UP001642360"/>
    </source>
</evidence>
<dbReference type="AlphaFoldDB" id="A0ABC8QLV6"/>
<evidence type="ECO:0000313" key="2">
    <source>
        <dbReference type="EMBL" id="CAK9133211.1"/>
    </source>
</evidence>
<proteinExistence type="predicted"/>
<keyword evidence="3" id="KW-1185">Reference proteome</keyword>
<protein>
    <submittedName>
        <fullName evidence="2">Uncharacterized protein</fullName>
    </submittedName>
</protein>
<comment type="caution">
    <text evidence="2">The sequence shown here is derived from an EMBL/GenBank/DDBJ whole genome shotgun (WGS) entry which is preliminary data.</text>
</comment>
<accession>A0ABC8QLV6</accession>